<evidence type="ECO:0000313" key="1">
    <source>
        <dbReference type="EMBL" id="EXC19377.1"/>
    </source>
</evidence>
<gene>
    <name evidence="1" type="ORF">L484_010394</name>
</gene>
<name>W9S7J1_9ROSA</name>
<accession>W9S7J1</accession>
<protein>
    <submittedName>
        <fullName evidence="1">Uncharacterized protein</fullName>
    </submittedName>
</protein>
<dbReference type="Proteomes" id="UP000030645">
    <property type="component" value="Unassembled WGS sequence"/>
</dbReference>
<organism evidence="1 2">
    <name type="scientific">Morus notabilis</name>
    <dbReference type="NCBI Taxonomy" id="981085"/>
    <lineage>
        <taxon>Eukaryota</taxon>
        <taxon>Viridiplantae</taxon>
        <taxon>Streptophyta</taxon>
        <taxon>Embryophyta</taxon>
        <taxon>Tracheophyta</taxon>
        <taxon>Spermatophyta</taxon>
        <taxon>Magnoliopsida</taxon>
        <taxon>eudicotyledons</taxon>
        <taxon>Gunneridae</taxon>
        <taxon>Pentapetalae</taxon>
        <taxon>rosids</taxon>
        <taxon>fabids</taxon>
        <taxon>Rosales</taxon>
        <taxon>Moraceae</taxon>
        <taxon>Moreae</taxon>
        <taxon>Morus</taxon>
    </lineage>
</organism>
<sequence>MSPSGRIHGDLNLRPHALIPIDVGLTQLFLPKVATYGKDAIKSFKYHPGLDSRIYPKHYLFVPLL</sequence>
<keyword evidence="2" id="KW-1185">Reference proteome</keyword>
<proteinExistence type="predicted"/>
<reference evidence="2" key="1">
    <citation type="submission" date="2013-01" db="EMBL/GenBank/DDBJ databases">
        <title>Draft Genome Sequence of a Mulberry Tree, Morus notabilis C.K. Schneid.</title>
        <authorList>
            <person name="He N."/>
            <person name="Zhao S."/>
        </authorList>
    </citation>
    <scope>NUCLEOTIDE SEQUENCE</scope>
</reference>
<dbReference type="EMBL" id="KE345859">
    <property type="protein sequence ID" value="EXC19377.1"/>
    <property type="molecule type" value="Genomic_DNA"/>
</dbReference>
<evidence type="ECO:0000313" key="2">
    <source>
        <dbReference type="Proteomes" id="UP000030645"/>
    </source>
</evidence>
<dbReference type="AlphaFoldDB" id="W9S7J1"/>